<dbReference type="InterPro" id="IPR022541">
    <property type="entry name" value="YhfG"/>
</dbReference>
<dbReference type="AlphaFoldDB" id="A0A6L6Q686"/>
<dbReference type="Proteomes" id="UP000484015">
    <property type="component" value="Unassembled WGS sequence"/>
</dbReference>
<protein>
    <submittedName>
        <fullName evidence="2">DUF2559 family protein</fullName>
    </submittedName>
</protein>
<accession>A0A6L6Q686</accession>
<dbReference type="Pfam" id="PF10832">
    <property type="entry name" value="YhfG"/>
    <property type="match status" value="1"/>
</dbReference>
<evidence type="ECO:0000313" key="2">
    <source>
        <dbReference type="EMBL" id="MTW05393.1"/>
    </source>
</evidence>
<proteinExistence type="predicted"/>
<evidence type="ECO:0000313" key="3">
    <source>
        <dbReference type="Proteomes" id="UP000484015"/>
    </source>
</evidence>
<dbReference type="RefSeq" id="WP_155441744.1">
    <property type="nucleotide sequence ID" value="NZ_WNLA01000024.1"/>
</dbReference>
<comment type="caution">
    <text evidence="2">The sequence shown here is derived from an EMBL/GenBank/DDBJ whole genome shotgun (WGS) entry which is preliminary data.</text>
</comment>
<sequence length="50" mass="5621">MLTNEMKRQAFLKLRTENYRASLRLEGLTPRPVAATKPVPTAGARKTKHA</sequence>
<dbReference type="OrthoDB" id="8781177at2"/>
<dbReference type="EMBL" id="WNLA01000024">
    <property type="protein sequence ID" value="MTW05393.1"/>
    <property type="molecule type" value="Genomic_DNA"/>
</dbReference>
<organism evidence="2 3">
    <name type="scientific">Pseudoduganella ginsengisoli</name>
    <dbReference type="NCBI Taxonomy" id="1462440"/>
    <lineage>
        <taxon>Bacteria</taxon>
        <taxon>Pseudomonadati</taxon>
        <taxon>Pseudomonadota</taxon>
        <taxon>Betaproteobacteria</taxon>
        <taxon>Burkholderiales</taxon>
        <taxon>Oxalobacteraceae</taxon>
        <taxon>Telluria group</taxon>
        <taxon>Pseudoduganella</taxon>
    </lineage>
</organism>
<keyword evidence="3" id="KW-1185">Reference proteome</keyword>
<reference evidence="2 3" key="1">
    <citation type="submission" date="2019-11" db="EMBL/GenBank/DDBJ databases">
        <title>Type strains purchased from KCTC, JCM and DSMZ.</title>
        <authorList>
            <person name="Lu H."/>
        </authorList>
    </citation>
    <scope>NUCLEOTIDE SEQUENCE [LARGE SCALE GENOMIC DNA]</scope>
    <source>
        <strain evidence="2 3">KCTC 42409</strain>
    </source>
</reference>
<name>A0A6L6Q686_9BURK</name>
<gene>
    <name evidence="2" type="ORF">GM668_25250</name>
</gene>
<feature type="region of interest" description="Disordered" evidence="1">
    <location>
        <begin position="31"/>
        <end position="50"/>
    </location>
</feature>
<evidence type="ECO:0000256" key="1">
    <source>
        <dbReference type="SAM" id="MobiDB-lite"/>
    </source>
</evidence>